<dbReference type="STRING" id="2754.EH55_06860"/>
<reference evidence="1 2" key="1">
    <citation type="submission" date="2014-04" db="EMBL/GenBank/DDBJ databases">
        <title>Draft Genome Sequence of Synergistes jonesii.</title>
        <authorList>
            <person name="Coil D.A."/>
            <person name="Eisen J.A."/>
            <person name="Holland-Moritz H.E."/>
        </authorList>
    </citation>
    <scope>NUCLEOTIDE SEQUENCE [LARGE SCALE GENOMIC DNA]</scope>
    <source>
        <strain evidence="1 2">78-1</strain>
    </source>
</reference>
<keyword evidence="2" id="KW-1185">Reference proteome</keyword>
<evidence type="ECO:0000313" key="2">
    <source>
        <dbReference type="Proteomes" id="UP000027665"/>
    </source>
</evidence>
<name>A0A073IQC6_9BACT</name>
<proteinExistence type="predicted"/>
<gene>
    <name evidence="1" type="ORF">EH55_06860</name>
</gene>
<organism evidence="1 2">
    <name type="scientific">Synergistes jonesii</name>
    <dbReference type="NCBI Taxonomy" id="2754"/>
    <lineage>
        <taxon>Bacteria</taxon>
        <taxon>Thermotogati</taxon>
        <taxon>Synergistota</taxon>
        <taxon>Synergistia</taxon>
        <taxon>Synergistales</taxon>
        <taxon>Synergistaceae</taxon>
        <taxon>Synergistes</taxon>
    </lineage>
</organism>
<evidence type="ECO:0000313" key="1">
    <source>
        <dbReference type="EMBL" id="KEJ91691.1"/>
    </source>
</evidence>
<comment type="caution">
    <text evidence="1">The sequence shown here is derived from an EMBL/GenBank/DDBJ whole genome shotgun (WGS) entry which is preliminary data.</text>
</comment>
<dbReference type="RefSeq" id="WP_037976962.1">
    <property type="nucleotide sequence ID" value="NZ_JAXDSK010000062.1"/>
</dbReference>
<dbReference type="GeneID" id="90983983"/>
<dbReference type="AlphaFoldDB" id="A0A073IQC6"/>
<accession>A0A073IQC6</accession>
<sequence>MSATVDGAIAYLGARLDGELFTEETAARQEQALNSARDALSPYLSDMVQEASDAAIYEQALWLLGSFANLQASGVASHSLSGLSHSFDLKGRPAAVAPAAWRIIKNGVDGRGKRGKTAWLS</sequence>
<dbReference type="Proteomes" id="UP000027665">
    <property type="component" value="Unassembled WGS sequence"/>
</dbReference>
<dbReference type="EMBL" id="JMKI01000037">
    <property type="protein sequence ID" value="KEJ91691.1"/>
    <property type="molecule type" value="Genomic_DNA"/>
</dbReference>
<protein>
    <submittedName>
        <fullName evidence="1">Uncharacterized protein</fullName>
    </submittedName>
</protein>